<keyword evidence="3" id="KW-1185">Reference proteome</keyword>
<accession>A0ABD0PBS7</accession>
<protein>
    <recommendedName>
        <fullName evidence="4">Integrase SAM-like N-terminal domain-containing protein</fullName>
    </recommendedName>
</protein>
<dbReference type="PANTHER" id="PTHR35617">
    <property type="entry name" value="PHAGE_INTEGRASE DOMAIN-CONTAINING PROTEIN"/>
    <property type="match status" value="1"/>
</dbReference>
<name>A0ABD0PBS7_CIRMR</name>
<reference evidence="2 3" key="1">
    <citation type="submission" date="2024-05" db="EMBL/GenBank/DDBJ databases">
        <title>Genome sequencing and assembly of Indian major carp, Cirrhinus mrigala (Hamilton, 1822).</title>
        <authorList>
            <person name="Mohindra V."/>
            <person name="Chowdhury L.M."/>
            <person name="Lal K."/>
            <person name="Jena J.K."/>
        </authorList>
    </citation>
    <scope>NUCLEOTIDE SEQUENCE [LARGE SCALE GENOMIC DNA]</scope>
    <source>
        <strain evidence="2">CM1030</strain>
        <tissue evidence="2">Blood</tissue>
    </source>
</reference>
<dbReference type="Gene3D" id="1.10.150.130">
    <property type="match status" value="1"/>
</dbReference>
<evidence type="ECO:0000313" key="3">
    <source>
        <dbReference type="Proteomes" id="UP001529510"/>
    </source>
</evidence>
<evidence type="ECO:0000313" key="2">
    <source>
        <dbReference type="EMBL" id="KAL0170751.1"/>
    </source>
</evidence>
<dbReference type="Proteomes" id="UP001529510">
    <property type="component" value="Unassembled WGS sequence"/>
</dbReference>
<dbReference type="GO" id="GO:0003677">
    <property type="term" value="F:DNA binding"/>
    <property type="evidence" value="ECO:0007669"/>
    <property type="project" value="UniProtKB-KW"/>
</dbReference>
<sequence length="114" mass="13354">MCAICHPRPDLWNIHVWLLDGRPLWPSPGCDRHSHSMRQAYALKWGLFIEWCCSRREDLQRCSVEVVLSFLKEKLEQRLFPSTLKVYIAAITAYHDAVDGLSLGKHHLIVRFLR</sequence>
<dbReference type="PANTHER" id="PTHR35617:SF3">
    <property type="entry name" value="CORE-BINDING (CB) DOMAIN-CONTAINING PROTEIN"/>
    <property type="match status" value="1"/>
</dbReference>
<evidence type="ECO:0000256" key="1">
    <source>
        <dbReference type="ARBA" id="ARBA00023125"/>
    </source>
</evidence>
<gene>
    <name evidence="2" type="ORF">M9458_035347</name>
</gene>
<dbReference type="SUPFAM" id="SSF47823">
    <property type="entry name" value="lambda integrase-like, N-terminal domain"/>
    <property type="match status" value="1"/>
</dbReference>
<feature type="non-terminal residue" evidence="2">
    <location>
        <position position="114"/>
    </location>
</feature>
<dbReference type="EMBL" id="JAMKFB020000017">
    <property type="protein sequence ID" value="KAL0170751.1"/>
    <property type="molecule type" value="Genomic_DNA"/>
</dbReference>
<keyword evidence="1" id="KW-0238">DNA-binding</keyword>
<comment type="caution">
    <text evidence="2">The sequence shown here is derived from an EMBL/GenBank/DDBJ whole genome shotgun (WGS) entry which is preliminary data.</text>
</comment>
<organism evidence="2 3">
    <name type="scientific">Cirrhinus mrigala</name>
    <name type="common">Mrigala</name>
    <dbReference type="NCBI Taxonomy" id="683832"/>
    <lineage>
        <taxon>Eukaryota</taxon>
        <taxon>Metazoa</taxon>
        <taxon>Chordata</taxon>
        <taxon>Craniata</taxon>
        <taxon>Vertebrata</taxon>
        <taxon>Euteleostomi</taxon>
        <taxon>Actinopterygii</taxon>
        <taxon>Neopterygii</taxon>
        <taxon>Teleostei</taxon>
        <taxon>Ostariophysi</taxon>
        <taxon>Cypriniformes</taxon>
        <taxon>Cyprinidae</taxon>
        <taxon>Labeoninae</taxon>
        <taxon>Labeonini</taxon>
        <taxon>Cirrhinus</taxon>
    </lineage>
</organism>
<proteinExistence type="predicted"/>
<dbReference type="InterPro" id="IPR010998">
    <property type="entry name" value="Integrase_recombinase_N"/>
</dbReference>
<evidence type="ECO:0008006" key="4">
    <source>
        <dbReference type="Google" id="ProtNLM"/>
    </source>
</evidence>
<dbReference type="AlphaFoldDB" id="A0ABD0PBS7"/>